<gene>
    <name evidence="11" type="ORF">PSYICH_LOCUS11232</name>
</gene>
<evidence type="ECO:0000256" key="3">
    <source>
        <dbReference type="ARBA" id="ARBA00022690"/>
    </source>
</evidence>
<keyword evidence="3 7" id="KW-0646">Protease inhibitor</keyword>
<protein>
    <recommendedName>
        <fullName evidence="10">Pacifastin domain-containing protein</fullName>
    </recommendedName>
</protein>
<comment type="caution">
    <text evidence="7">Lacks conserved residue(s) required for the propagation of feature annotation.</text>
</comment>
<dbReference type="EMBL" id="OV651817">
    <property type="protein sequence ID" value="CAH1110381.1"/>
    <property type="molecule type" value="Genomic_DNA"/>
</dbReference>
<keyword evidence="12" id="KW-1185">Reference proteome</keyword>
<accession>A0A9P0D5S7</accession>
<dbReference type="InterPro" id="IPR008037">
    <property type="entry name" value="Pacifastin_dom"/>
</dbReference>
<feature type="signal peptide" evidence="9">
    <location>
        <begin position="1"/>
        <end position="23"/>
    </location>
</feature>
<dbReference type="AlphaFoldDB" id="A0A9P0D5S7"/>
<evidence type="ECO:0000313" key="12">
    <source>
        <dbReference type="Proteomes" id="UP001153636"/>
    </source>
</evidence>
<evidence type="ECO:0000256" key="5">
    <source>
        <dbReference type="ARBA" id="ARBA00023157"/>
    </source>
</evidence>
<dbReference type="Proteomes" id="UP001153636">
    <property type="component" value="Chromosome 5"/>
</dbReference>
<keyword evidence="4 7" id="KW-0722">Serine protease inhibitor</keyword>
<feature type="compositionally biased region" description="Acidic residues" evidence="8">
    <location>
        <begin position="129"/>
        <end position="160"/>
    </location>
</feature>
<evidence type="ECO:0000256" key="1">
    <source>
        <dbReference type="ARBA" id="ARBA00004613"/>
    </source>
</evidence>
<comment type="subcellular location">
    <subcellularLocation>
        <location evidence="1">Secreted</location>
    </subcellularLocation>
</comment>
<feature type="compositionally biased region" description="Basic and acidic residues" evidence="8">
    <location>
        <begin position="118"/>
        <end position="128"/>
    </location>
</feature>
<dbReference type="SUPFAM" id="SSF57283">
    <property type="entry name" value="PMP inhibitors"/>
    <property type="match status" value="1"/>
</dbReference>
<keyword evidence="5 7" id="KW-1015">Disulfide bond</keyword>
<evidence type="ECO:0000256" key="7">
    <source>
        <dbReference type="PROSITE-ProRule" id="PRU00776"/>
    </source>
</evidence>
<comment type="similarity">
    <text evidence="6 7">Belongs to the protease inhibitor I19 family.</text>
</comment>
<dbReference type="InterPro" id="IPR036201">
    <property type="entry name" value="Pacifastin_dom_sf"/>
</dbReference>
<evidence type="ECO:0000256" key="8">
    <source>
        <dbReference type="SAM" id="MobiDB-lite"/>
    </source>
</evidence>
<dbReference type="OrthoDB" id="10026631at2759"/>
<feature type="domain" description="Pacifastin" evidence="10">
    <location>
        <begin position="23"/>
        <end position="58"/>
    </location>
</feature>
<dbReference type="GO" id="GO:0005576">
    <property type="term" value="C:extracellular region"/>
    <property type="evidence" value="ECO:0007669"/>
    <property type="project" value="UniProtKB-SubCell"/>
</dbReference>
<evidence type="ECO:0000256" key="2">
    <source>
        <dbReference type="ARBA" id="ARBA00022525"/>
    </source>
</evidence>
<evidence type="ECO:0000256" key="4">
    <source>
        <dbReference type="ARBA" id="ARBA00022900"/>
    </source>
</evidence>
<feature type="chain" id="PRO_5040246968" description="Pacifastin domain-containing protein" evidence="9">
    <location>
        <begin position="24"/>
        <end position="187"/>
    </location>
</feature>
<name>A0A9P0D5S7_9CUCU</name>
<evidence type="ECO:0000256" key="6">
    <source>
        <dbReference type="ARBA" id="ARBA00029459"/>
    </source>
</evidence>
<sequence length="187" mass="21343">MDTHFVFVFALIVLCSSLNLSQASLCKANSKFIVDCNTCQCSSNGKEYSCTDHKCDPSEFQNKYDVKIRKDGFKVLVSKSNDEFNFDDDDFILTRGARKPRVPEGYPYINDEMYTPEGPKKLEDHKEDSEENNFIDIDGAENMDEEEIKGNTIDDEDNGEANDLPLERWARFIPTNRDPPIVPLVPL</sequence>
<evidence type="ECO:0000256" key="9">
    <source>
        <dbReference type="SAM" id="SignalP"/>
    </source>
</evidence>
<evidence type="ECO:0000313" key="11">
    <source>
        <dbReference type="EMBL" id="CAH1110381.1"/>
    </source>
</evidence>
<dbReference type="PROSITE" id="PS51446">
    <property type="entry name" value="PACIFASTIN"/>
    <property type="match status" value="1"/>
</dbReference>
<keyword evidence="9" id="KW-0732">Signal</keyword>
<dbReference type="Pfam" id="PF05375">
    <property type="entry name" value="Pacifastin_I"/>
    <property type="match status" value="1"/>
</dbReference>
<reference evidence="11" key="1">
    <citation type="submission" date="2022-01" db="EMBL/GenBank/DDBJ databases">
        <authorList>
            <person name="King R."/>
        </authorList>
    </citation>
    <scope>NUCLEOTIDE SEQUENCE</scope>
</reference>
<feature type="disulfide bond" evidence="7">
    <location>
        <begin position="26"/>
        <end position="41"/>
    </location>
</feature>
<dbReference type="GO" id="GO:0004867">
    <property type="term" value="F:serine-type endopeptidase inhibitor activity"/>
    <property type="evidence" value="ECO:0007669"/>
    <property type="project" value="UniProtKB-UniRule"/>
</dbReference>
<organism evidence="11 12">
    <name type="scientific">Psylliodes chrysocephalus</name>
    <dbReference type="NCBI Taxonomy" id="3402493"/>
    <lineage>
        <taxon>Eukaryota</taxon>
        <taxon>Metazoa</taxon>
        <taxon>Ecdysozoa</taxon>
        <taxon>Arthropoda</taxon>
        <taxon>Hexapoda</taxon>
        <taxon>Insecta</taxon>
        <taxon>Pterygota</taxon>
        <taxon>Neoptera</taxon>
        <taxon>Endopterygota</taxon>
        <taxon>Coleoptera</taxon>
        <taxon>Polyphaga</taxon>
        <taxon>Cucujiformia</taxon>
        <taxon>Chrysomeloidea</taxon>
        <taxon>Chrysomelidae</taxon>
        <taxon>Galerucinae</taxon>
        <taxon>Alticini</taxon>
        <taxon>Psylliodes</taxon>
    </lineage>
</organism>
<proteinExistence type="inferred from homology"/>
<feature type="region of interest" description="Disordered" evidence="8">
    <location>
        <begin position="104"/>
        <end position="161"/>
    </location>
</feature>
<evidence type="ECO:0000259" key="10">
    <source>
        <dbReference type="PROSITE" id="PS51446"/>
    </source>
</evidence>
<keyword evidence="2" id="KW-0964">Secreted</keyword>